<dbReference type="Pfam" id="PF11746">
    <property type="entry name" value="DUF3303"/>
    <property type="match status" value="1"/>
</dbReference>
<organism evidence="1">
    <name type="scientific">Cupriavidus necator</name>
    <name type="common">Alcaligenes eutrophus</name>
    <name type="synonym">Ralstonia eutropha</name>
    <dbReference type="NCBI Taxonomy" id="106590"/>
    <lineage>
        <taxon>Bacteria</taxon>
        <taxon>Pseudomonadati</taxon>
        <taxon>Pseudomonadota</taxon>
        <taxon>Betaproteobacteria</taxon>
        <taxon>Burkholderiales</taxon>
        <taxon>Burkholderiaceae</taxon>
        <taxon>Cupriavidus</taxon>
    </lineage>
</organism>
<evidence type="ECO:0008006" key="2">
    <source>
        <dbReference type="Google" id="ProtNLM"/>
    </source>
</evidence>
<sequence>MKFMMTFHWAPDTEQRTEAIERFLRTGGLPPEGVRLVGRWTSADLGSGFDLLETDDAAKLTEFAYQWSDLMELAIVPVLEDAELADVLGRVAINGPAPAA</sequence>
<protein>
    <recommendedName>
        <fullName evidence="2">DUF3303 domain-containing protein</fullName>
    </recommendedName>
</protein>
<dbReference type="EMBL" id="FMSH01000181">
    <property type="protein sequence ID" value="SCU75950.1"/>
    <property type="molecule type" value="Genomic_DNA"/>
</dbReference>
<accession>A0A1K0IF43</accession>
<dbReference type="RefSeq" id="WP_340524963.1">
    <property type="nucleotide sequence ID" value="NZ_FMSH01000181.1"/>
</dbReference>
<name>A0A1K0IF43_CUPNE</name>
<gene>
    <name evidence="1" type="ORF">CNECB9_2610025</name>
</gene>
<dbReference type="InterPro" id="IPR021734">
    <property type="entry name" value="DUF3303"/>
</dbReference>
<evidence type="ECO:0000313" key="1">
    <source>
        <dbReference type="EMBL" id="SCU75950.1"/>
    </source>
</evidence>
<reference evidence="1" key="1">
    <citation type="submission" date="2016-09" db="EMBL/GenBank/DDBJ databases">
        <authorList>
            <person name="Capua I."/>
            <person name="De Benedictis P."/>
            <person name="Joannis T."/>
            <person name="Lombin L.H."/>
            <person name="Cattoli G."/>
        </authorList>
    </citation>
    <scope>NUCLEOTIDE SEQUENCE</scope>
    <source>
        <strain evidence="1">B9</strain>
    </source>
</reference>
<dbReference type="AlphaFoldDB" id="A0A1K0IF43"/>
<proteinExistence type="predicted"/>